<feature type="domain" description="Alpha-ketoglutarate-dependent dioxygenase AlkB-like" evidence="7">
    <location>
        <begin position="633"/>
        <end position="755"/>
    </location>
</feature>
<feature type="compositionally biased region" description="Basic and acidic residues" evidence="6">
    <location>
        <begin position="144"/>
        <end position="164"/>
    </location>
</feature>
<dbReference type="GO" id="GO:0035515">
    <property type="term" value="F:oxidative RNA demethylase activity"/>
    <property type="evidence" value="ECO:0007669"/>
    <property type="project" value="TreeGrafter"/>
</dbReference>
<evidence type="ECO:0000313" key="9">
    <source>
        <dbReference type="Proteomes" id="UP000028837"/>
    </source>
</evidence>
<keyword evidence="4 5" id="KW-0408">Iron</keyword>
<sequence length="927" mass="100287">MDSEPEGEARTSVPPTDSYKERETLLRSATWSSLFLSQVLRLTASREKQRAQSSRKSPEARAVAAHAAAEGVFLACGRRRSWEATGREKEEDAPETQRYPGRSEPAEERETEPACSAQERRPRERERKEKNACEGGGGEEGEGGSEKGEWERWSGESENSRKASKEALHDFEITGGVPLLEQSLRFDCEELRHLLNRATFSPSEDSSVSSRPSSTPCVTLPPVSLHPVEQSAASSFSPCRVAGDSSSSSCSSLASSPRAEAWPSVVASSLSPSRLCDCSPAQRTASRDSSAVRPSSPSCSSSLCLPHSSFSEPTAADCEDVSISFASSAPPLSIYEVCAGALFLPSFLSEFEQLLLARECLSVYSRPPHVCNVCSLFTAKEARKGGASVLASAIHVDQEAKKTACPDSRGRDAVSEERRNADSATRPPVEPPACKHFEGDLCRETPSLFVKKQLHWVTLGRHYDWSRRSYEDAESAKSAKSGNSRPPSSSGSPRSSSSPASALSGSGAALKVSTGEENNAQRSEEEGREVGEARVSRSSSPSHTASAFPSCSASSLELCTSSRPCSSSTSASSALSGVCLKGESERKTHRGSMEASRPSGETSSVKTAEAGEAEEKGEKGQRQTDKKRESEAEGARKEARREAGRAGLPLALEKLCDDILQFTEPFLQGPKEGRRPRMNAAILNVYRKGDRLRGHRDDAERAEAPLISISLGQPAIFLLGGDSRRVAPKALVLRSGDVLVLSGAARWAVHGVPKLLYYTPVVSSPAPRRKRKPRGPPAPPAAVESHSAGDPTNREEWPSLPGKKTWPEERRVASAVRDLLAEAGLTQVTELHAEGSLRLLKSENRRDRLHASATSHWVDFLESWQQHRHADSRVSGRELSMSRGECASNTDPRAATFEPVWTKSVADVDAWLGELRLNLSCRYDNNA</sequence>
<dbReference type="Pfam" id="PF13532">
    <property type="entry name" value="2OG-FeII_Oxy_2"/>
    <property type="match status" value="1"/>
</dbReference>
<accession>A0A086JP84</accession>
<feature type="compositionally biased region" description="Basic and acidic residues" evidence="6">
    <location>
        <begin position="80"/>
        <end position="90"/>
    </location>
</feature>
<dbReference type="Gene3D" id="2.60.120.590">
    <property type="entry name" value="Alpha-ketoglutarate-dependent dioxygenase AlkB-like"/>
    <property type="match status" value="1"/>
</dbReference>
<gene>
    <name evidence="8" type="ORF">TGDOM2_259140</name>
</gene>
<dbReference type="VEuPathDB" id="ToxoDB:TGDOM2_259140"/>
<feature type="compositionally biased region" description="Basic and acidic residues" evidence="6">
    <location>
        <begin position="401"/>
        <end position="421"/>
    </location>
</feature>
<comment type="cofactor">
    <cofactor evidence="5">
        <name>Fe(2+)</name>
        <dbReference type="ChEBI" id="CHEBI:29033"/>
    </cofactor>
    <text evidence="5">Binds 1 Fe(2+) ion per subunit.</text>
</comment>
<evidence type="ECO:0000256" key="3">
    <source>
        <dbReference type="ARBA" id="ARBA00023002"/>
    </source>
</evidence>
<feature type="compositionally biased region" description="Low complexity" evidence="6">
    <location>
        <begin position="201"/>
        <end position="216"/>
    </location>
</feature>
<feature type="binding site" evidence="5">
    <location>
        <position position="695"/>
    </location>
    <ligand>
        <name>Fe cation</name>
        <dbReference type="ChEBI" id="CHEBI:24875"/>
        <note>catalytic</note>
    </ligand>
</feature>
<keyword evidence="2" id="KW-0223">Dioxygenase</keyword>
<proteinExistence type="predicted"/>
<feature type="region of interest" description="Disordered" evidence="6">
    <location>
        <begin position="200"/>
        <end position="222"/>
    </location>
</feature>
<dbReference type="SUPFAM" id="SSF51197">
    <property type="entry name" value="Clavaminate synthase-like"/>
    <property type="match status" value="1"/>
</dbReference>
<dbReference type="GO" id="GO:0035516">
    <property type="term" value="F:broad specificity oxidative DNA demethylase activity"/>
    <property type="evidence" value="ECO:0007669"/>
    <property type="project" value="TreeGrafter"/>
</dbReference>
<feature type="region of interest" description="Disordered" evidence="6">
    <location>
        <begin position="1"/>
        <end position="22"/>
    </location>
</feature>
<organism evidence="8 9">
    <name type="scientific">Toxoplasma gondii GAB2-2007-GAL-DOM2</name>
    <dbReference type="NCBI Taxonomy" id="1130820"/>
    <lineage>
        <taxon>Eukaryota</taxon>
        <taxon>Sar</taxon>
        <taxon>Alveolata</taxon>
        <taxon>Apicomplexa</taxon>
        <taxon>Conoidasida</taxon>
        <taxon>Coccidia</taxon>
        <taxon>Eucoccidiorida</taxon>
        <taxon>Eimeriorina</taxon>
        <taxon>Sarcocystidae</taxon>
        <taxon>Toxoplasma</taxon>
    </lineage>
</organism>
<dbReference type="InterPro" id="IPR004574">
    <property type="entry name" value="Alkb"/>
</dbReference>
<dbReference type="GO" id="GO:0035513">
    <property type="term" value="P:oxidative RNA demethylation"/>
    <property type="evidence" value="ECO:0007669"/>
    <property type="project" value="TreeGrafter"/>
</dbReference>
<feature type="region of interest" description="Disordered" evidence="6">
    <location>
        <begin position="763"/>
        <end position="808"/>
    </location>
</feature>
<feature type="compositionally biased region" description="Low complexity" evidence="6">
    <location>
        <begin position="60"/>
        <end position="69"/>
    </location>
</feature>
<keyword evidence="3" id="KW-0560">Oxidoreductase</keyword>
<name>A0A086JP84_TOXGO</name>
<feature type="region of interest" description="Disordered" evidence="6">
    <location>
        <begin position="44"/>
        <end position="164"/>
    </location>
</feature>
<evidence type="ECO:0000313" key="8">
    <source>
        <dbReference type="EMBL" id="KFG33952.1"/>
    </source>
</evidence>
<dbReference type="EMBL" id="AHZU02001290">
    <property type="protein sequence ID" value="KFG33952.1"/>
    <property type="molecule type" value="Genomic_DNA"/>
</dbReference>
<feature type="compositionally biased region" description="Low complexity" evidence="6">
    <location>
        <begin position="558"/>
        <end position="576"/>
    </location>
</feature>
<evidence type="ECO:0000256" key="5">
    <source>
        <dbReference type="PIRSR" id="PIRSR604574-2"/>
    </source>
</evidence>
<dbReference type="PANTHER" id="PTHR16557:SF2">
    <property type="entry name" value="NUCLEIC ACID DIOXYGENASE ALKBH1"/>
    <property type="match status" value="1"/>
</dbReference>
<comment type="caution">
    <text evidence="8">The sequence shown here is derived from an EMBL/GenBank/DDBJ whole genome shotgun (WGS) entry which is preliminary data.</text>
</comment>
<protein>
    <submittedName>
        <fullName evidence="8">2OG-Fe(II) oxygenase family protein</fullName>
    </submittedName>
</protein>
<feature type="binding site" evidence="5">
    <location>
        <position position="750"/>
    </location>
    <ligand>
        <name>Fe cation</name>
        <dbReference type="ChEBI" id="CHEBI:24875"/>
        <note>catalytic</note>
    </ligand>
</feature>
<dbReference type="OrthoDB" id="333807at2759"/>
<dbReference type="InterPro" id="IPR027450">
    <property type="entry name" value="AlkB-like"/>
</dbReference>
<feature type="compositionally biased region" description="Low complexity" evidence="6">
    <location>
        <begin position="536"/>
        <end position="550"/>
    </location>
</feature>
<evidence type="ECO:0000259" key="7">
    <source>
        <dbReference type="Pfam" id="PF13532"/>
    </source>
</evidence>
<feature type="binding site" evidence="5">
    <location>
        <position position="697"/>
    </location>
    <ligand>
        <name>Fe cation</name>
        <dbReference type="ChEBI" id="CHEBI:24875"/>
        <note>catalytic</note>
    </ligand>
</feature>
<feature type="region of interest" description="Disordered" evidence="6">
    <location>
        <begin position="401"/>
        <end position="434"/>
    </location>
</feature>
<feature type="compositionally biased region" description="Basic and acidic residues" evidence="6">
    <location>
        <begin position="104"/>
        <end position="132"/>
    </location>
</feature>
<dbReference type="PANTHER" id="PTHR16557">
    <property type="entry name" value="ALKYLATED DNA REPAIR PROTEIN ALKB-RELATED"/>
    <property type="match status" value="1"/>
</dbReference>
<evidence type="ECO:0000256" key="4">
    <source>
        <dbReference type="ARBA" id="ARBA00023004"/>
    </source>
</evidence>
<feature type="compositionally biased region" description="Basic and acidic residues" evidence="6">
    <location>
        <begin position="522"/>
        <end position="535"/>
    </location>
</feature>
<dbReference type="AlphaFoldDB" id="A0A086JP84"/>
<evidence type="ECO:0000256" key="6">
    <source>
        <dbReference type="SAM" id="MobiDB-lite"/>
    </source>
</evidence>
<dbReference type="GO" id="GO:0005737">
    <property type="term" value="C:cytoplasm"/>
    <property type="evidence" value="ECO:0007669"/>
    <property type="project" value="TreeGrafter"/>
</dbReference>
<evidence type="ECO:0000256" key="2">
    <source>
        <dbReference type="ARBA" id="ARBA00022964"/>
    </source>
</evidence>
<feature type="region of interest" description="Disordered" evidence="6">
    <location>
        <begin position="474"/>
        <end position="643"/>
    </location>
</feature>
<dbReference type="GO" id="GO:0008198">
    <property type="term" value="F:ferrous iron binding"/>
    <property type="evidence" value="ECO:0007669"/>
    <property type="project" value="TreeGrafter"/>
</dbReference>
<feature type="compositionally biased region" description="Low complexity" evidence="6">
    <location>
        <begin position="478"/>
        <end position="511"/>
    </location>
</feature>
<dbReference type="Proteomes" id="UP000028837">
    <property type="component" value="Unassembled WGS sequence"/>
</dbReference>
<keyword evidence="1 5" id="KW-0479">Metal-binding</keyword>
<evidence type="ECO:0000256" key="1">
    <source>
        <dbReference type="ARBA" id="ARBA00022723"/>
    </source>
</evidence>
<feature type="compositionally biased region" description="Basic and acidic residues" evidence="6">
    <location>
        <begin position="613"/>
        <end position="643"/>
    </location>
</feature>
<dbReference type="InterPro" id="IPR037151">
    <property type="entry name" value="AlkB-like_sf"/>
</dbReference>
<reference evidence="8 9" key="1">
    <citation type="submission" date="2014-02" db="EMBL/GenBank/DDBJ databases">
        <authorList>
            <person name="Sibley D."/>
            <person name="Venepally P."/>
            <person name="Karamycheva S."/>
            <person name="Hadjithomas M."/>
            <person name="Khan A."/>
            <person name="Brunk B."/>
            <person name="Roos D."/>
            <person name="Caler E."/>
            <person name="Lorenzi H."/>
        </authorList>
    </citation>
    <scope>NUCLEOTIDE SEQUENCE [LARGE SCALE GENOMIC DNA]</scope>
    <source>
        <strain evidence="8 9">GAB2-2007-GAL-DOM2</strain>
    </source>
</reference>